<evidence type="ECO:0000256" key="1">
    <source>
        <dbReference type="SAM" id="SignalP"/>
    </source>
</evidence>
<evidence type="ECO:0000313" key="3">
    <source>
        <dbReference type="Proteomes" id="UP000598196"/>
    </source>
</evidence>
<organism evidence="2 3">
    <name type="scientific">Gemmobacter aquaticus</name>
    <dbReference type="NCBI Taxonomy" id="490185"/>
    <lineage>
        <taxon>Bacteria</taxon>
        <taxon>Pseudomonadati</taxon>
        <taxon>Pseudomonadota</taxon>
        <taxon>Alphaproteobacteria</taxon>
        <taxon>Rhodobacterales</taxon>
        <taxon>Paracoccaceae</taxon>
        <taxon>Gemmobacter</taxon>
    </lineage>
</organism>
<dbReference type="OrthoDB" id="7783360at2"/>
<dbReference type="GO" id="GO:0016788">
    <property type="term" value="F:hydrolase activity, acting on ester bonds"/>
    <property type="evidence" value="ECO:0007669"/>
    <property type="project" value="UniProtKB-ARBA"/>
</dbReference>
<accession>A0A918DDJ9</accession>
<feature type="chain" id="PRO_5037034644" description="T9SS C-terminal target domain-containing protein" evidence="1">
    <location>
        <begin position="24"/>
        <end position="301"/>
    </location>
</feature>
<comment type="caution">
    <text evidence="2">The sequence shown here is derived from an EMBL/GenBank/DDBJ whole genome shotgun (WGS) entry which is preliminary data.</text>
</comment>
<dbReference type="EMBL" id="BMLP01000003">
    <property type="protein sequence ID" value="GGO32904.1"/>
    <property type="molecule type" value="Genomic_DNA"/>
</dbReference>
<keyword evidence="1" id="KW-0732">Signal</keyword>
<gene>
    <name evidence="2" type="ORF">GCM10010991_21330</name>
</gene>
<evidence type="ECO:0000313" key="2">
    <source>
        <dbReference type="EMBL" id="GGO32904.1"/>
    </source>
</evidence>
<dbReference type="Proteomes" id="UP000598196">
    <property type="component" value="Unassembled WGS sequence"/>
</dbReference>
<dbReference type="Gene3D" id="3.40.50.1110">
    <property type="entry name" value="SGNH hydrolase"/>
    <property type="match status" value="1"/>
</dbReference>
<protein>
    <recommendedName>
        <fullName evidence="4">T9SS C-terminal target domain-containing protein</fullName>
    </recommendedName>
</protein>
<dbReference type="InterPro" id="IPR036514">
    <property type="entry name" value="SGNH_hydro_sf"/>
</dbReference>
<name>A0A918DDJ9_9RHOB</name>
<sequence>MTQCIRRTFLAIALILQASLAAAGPWPERDSARIYIFGNSLITHLSDTQETTVPHWLGIMAKAEGRKLALDGRWGFPRNFLPPIDNWAFAEVDRAWYQDRPFATGKFDTIILNTENFIQYNLADVPYLGDNPDQATPLGATLKVFDWVEQNTDTLPRFFIYEGWEGLGDVSKVFPPPPEVMPQYHAHAQGSYAAWYDDYVAKLAASRPQMDIRLIPVGRIMSRLLSEEPLSQIPPEALYSDLSPHGRETTYLLAAMITYAAVFGARPPEGLELPDSIDTVFATAYEATADRIWDIMQTGAN</sequence>
<proteinExistence type="predicted"/>
<dbReference type="RefSeq" id="WP_146286848.1">
    <property type="nucleotide sequence ID" value="NZ_BMLP01000003.1"/>
</dbReference>
<evidence type="ECO:0008006" key="4">
    <source>
        <dbReference type="Google" id="ProtNLM"/>
    </source>
</evidence>
<dbReference type="AlphaFoldDB" id="A0A918DDJ9"/>
<keyword evidence="3" id="KW-1185">Reference proteome</keyword>
<reference evidence="2 3" key="1">
    <citation type="journal article" date="2014" name="Int. J. Syst. Evol. Microbiol.">
        <title>Complete genome sequence of Corynebacterium casei LMG S-19264T (=DSM 44701T), isolated from a smear-ripened cheese.</title>
        <authorList>
            <consortium name="US DOE Joint Genome Institute (JGI-PGF)"/>
            <person name="Walter F."/>
            <person name="Albersmeier A."/>
            <person name="Kalinowski J."/>
            <person name="Ruckert C."/>
        </authorList>
    </citation>
    <scope>NUCLEOTIDE SEQUENCE [LARGE SCALE GENOMIC DNA]</scope>
    <source>
        <strain evidence="2 3">CGMCC 1.7029</strain>
    </source>
</reference>
<feature type="signal peptide" evidence="1">
    <location>
        <begin position="1"/>
        <end position="23"/>
    </location>
</feature>